<dbReference type="SUPFAM" id="SSF54695">
    <property type="entry name" value="POZ domain"/>
    <property type="match status" value="1"/>
</dbReference>
<dbReference type="GeneID" id="59289964"/>
<evidence type="ECO:0000313" key="4">
    <source>
        <dbReference type="Proteomes" id="UP000578531"/>
    </source>
</evidence>
<dbReference type="EMBL" id="JACCJC010000038">
    <property type="protein sequence ID" value="KAF6233376.1"/>
    <property type="molecule type" value="Genomic_DNA"/>
</dbReference>
<dbReference type="InterPro" id="IPR011333">
    <property type="entry name" value="SKP1/BTB/POZ_sf"/>
</dbReference>
<proteinExistence type="predicted"/>
<evidence type="ECO:0000256" key="1">
    <source>
        <dbReference type="SAM" id="MobiDB-lite"/>
    </source>
</evidence>
<sequence length="140" mass="16187">MATSPVPQNVTPTPTVSVAPAKHKFCEVSTVTLFVGKSKKPFYVHRQPLCDASPVLQGSTRRKVSKRGSEKQRCTSEEDDESTFELFVDWLYCQRYEMLPDDGDDEDDEGDHVDERFLQPFRLFVFADKYDVCKLKRPRY</sequence>
<feature type="region of interest" description="Disordered" evidence="1">
    <location>
        <begin position="58"/>
        <end position="77"/>
    </location>
</feature>
<gene>
    <name evidence="3" type="ORF">HO173_008308</name>
</gene>
<dbReference type="PANTHER" id="PTHR47843">
    <property type="entry name" value="BTB DOMAIN-CONTAINING PROTEIN-RELATED"/>
    <property type="match status" value="1"/>
</dbReference>
<dbReference type="RefSeq" id="XP_037162794.1">
    <property type="nucleotide sequence ID" value="XM_037310208.1"/>
</dbReference>
<dbReference type="OrthoDB" id="3794293at2759"/>
<dbReference type="AlphaFoldDB" id="A0A8H6FRL5"/>
<organism evidence="3 4">
    <name type="scientific">Letharia columbiana</name>
    <dbReference type="NCBI Taxonomy" id="112416"/>
    <lineage>
        <taxon>Eukaryota</taxon>
        <taxon>Fungi</taxon>
        <taxon>Dikarya</taxon>
        <taxon>Ascomycota</taxon>
        <taxon>Pezizomycotina</taxon>
        <taxon>Lecanoromycetes</taxon>
        <taxon>OSLEUM clade</taxon>
        <taxon>Lecanoromycetidae</taxon>
        <taxon>Lecanorales</taxon>
        <taxon>Lecanorineae</taxon>
        <taxon>Parmeliaceae</taxon>
        <taxon>Letharia</taxon>
    </lineage>
</organism>
<dbReference type="InterPro" id="IPR000210">
    <property type="entry name" value="BTB/POZ_dom"/>
</dbReference>
<evidence type="ECO:0000313" key="3">
    <source>
        <dbReference type="EMBL" id="KAF6233376.1"/>
    </source>
</evidence>
<dbReference type="PANTHER" id="PTHR47843:SF3">
    <property type="entry name" value="BTB DOMAIN-CONTAINING PROTEIN"/>
    <property type="match status" value="1"/>
</dbReference>
<dbReference type="Gene3D" id="3.30.710.10">
    <property type="entry name" value="Potassium Channel Kv1.1, Chain A"/>
    <property type="match status" value="1"/>
</dbReference>
<evidence type="ECO:0000259" key="2">
    <source>
        <dbReference type="Pfam" id="PF00651"/>
    </source>
</evidence>
<keyword evidence="4" id="KW-1185">Reference proteome</keyword>
<dbReference type="Proteomes" id="UP000578531">
    <property type="component" value="Unassembled WGS sequence"/>
</dbReference>
<protein>
    <recommendedName>
        <fullName evidence="2">BTB domain-containing protein</fullName>
    </recommendedName>
</protein>
<feature type="domain" description="BTB" evidence="2">
    <location>
        <begin position="27"/>
        <end position="99"/>
    </location>
</feature>
<dbReference type="Pfam" id="PF00651">
    <property type="entry name" value="BTB"/>
    <property type="match status" value="1"/>
</dbReference>
<comment type="caution">
    <text evidence="3">The sequence shown here is derived from an EMBL/GenBank/DDBJ whole genome shotgun (WGS) entry which is preliminary data.</text>
</comment>
<feature type="compositionally biased region" description="Basic and acidic residues" evidence="1">
    <location>
        <begin position="67"/>
        <end position="76"/>
    </location>
</feature>
<name>A0A8H6FRL5_9LECA</name>
<reference evidence="3 4" key="1">
    <citation type="journal article" date="2020" name="Genomics">
        <title>Complete, high-quality genomes from long-read metagenomic sequencing of two wolf lichen thalli reveals enigmatic genome architecture.</title>
        <authorList>
            <person name="McKenzie S.K."/>
            <person name="Walston R.F."/>
            <person name="Allen J.L."/>
        </authorList>
    </citation>
    <scope>NUCLEOTIDE SEQUENCE [LARGE SCALE GENOMIC DNA]</scope>
    <source>
        <strain evidence="3">WasteWater2</strain>
    </source>
</reference>
<accession>A0A8H6FRL5</accession>